<evidence type="ECO:0000313" key="6">
    <source>
        <dbReference type="EMBL" id="ORX67849.1"/>
    </source>
</evidence>
<accession>A0A1Y1W2T8</accession>
<dbReference type="GeneID" id="63804779"/>
<reference evidence="6 7" key="1">
    <citation type="submission" date="2016-07" db="EMBL/GenBank/DDBJ databases">
        <title>Pervasive Adenine N6-methylation of Active Genes in Fungi.</title>
        <authorList>
            <consortium name="DOE Joint Genome Institute"/>
            <person name="Mondo S.J."/>
            <person name="Dannebaum R.O."/>
            <person name="Kuo R.C."/>
            <person name="Labutti K."/>
            <person name="Haridas S."/>
            <person name="Kuo A."/>
            <person name="Salamov A."/>
            <person name="Ahrendt S.R."/>
            <person name="Lipzen A."/>
            <person name="Sullivan W."/>
            <person name="Andreopoulos W.B."/>
            <person name="Clum A."/>
            <person name="Lindquist E."/>
            <person name="Daum C."/>
            <person name="Ramamoorthy G.K."/>
            <person name="Gryganskyi A."/>
            <person name="Culley D."/>
            <person name="Magnuson J.K."/>
            <person name="James T.Y."/>
            <person name="O'Malley M.A."/>
            <person name="Stajich J.E."/>
            <person name="Spatafora J.W."/>
            <person name="Visel A."/>
            <person name="Grigoriev I.V."/>
        </authorList>
    </citation>
    <scope>NUCLEOTIDE SEQUENCE [LARGE SCALE GENOMIC DNA]</scope>
    <source>
        <strain evidence="6 7">ATCC 12442</strain>
    </source>
</reference>
<dbReference type="GO" id="GO:0016020">
    <property type="term" value="C:membrane"/>
    <property type="evidence" value="ECO:0007669"/>
    <property type="project" value="UniProtKB-SubCell"/>
</dbReference>
<evidence type="ECO:0000256" key="2">
    <source>
        <dbReference type="ARBA" id="ARBA00022692"/>
    </source>
</evidence>
<dbReference type="Gene3D" id="1.20.1250.20">
    <property type="entry name" value="MFS general substrate transporter like domains"/>
    <property type="match status" value="1"/>
</dbReference>
<evidence type="ECO:0008006" key="8">
    <source>
        <dbReference type="Google" id="ProtNLM"/>
    </source>
</evidence>
<feature type="transmembrane region" description="Helical" evidence="5">
    <location>
        <begin position="127"/>
        <end position="148"/>
    </location>
</feature>
<keyword evidence="2 5" id="KW-0812">Transmembrane</keyword>
<organism evidence="6 7">
    <name type="scientific">Linderina pennispora</name>
    <dbReference type="NCBI Taxonomy" id="61395"/>
    <lineage>
        <taxon>Eukaryota</taxon>
        <taxon>Fungi</taxon>
        <taxon>Fungi incertae sedis</taxon>
        <taxon>Zoopagomycota</taxon>
        <taxon>Kickxellomycotina</taxon>
        <taxon>Kickxellomycetes</taxon>
        <taxon>Kickxellales</taxon>
        <taxon>Kickxellaceae</taxon>
        <taxon>Linderina</taxon>
    </lineage>
</organism>
<dbReference type="OrthoDB" id="196103at2759"/>
<feature type="transmembrane region" description="Helical" evidence="5">
    <location>
        <begin position="221"/>
        <end position="238"/>
    </location>
</feature>
<dbReference type="RefSeq" id="XP_040741695.1">
    <property type="nucleotide sequence ID" value="XM_040888131.1"/>
</dbReference>
<dbReference type="AlphaFoldDB" id="A0A1Y1W2T8"/>
<keyword evidence="4 5" id="KW-0472">Membrane</keyword>
<feature type="transmembrane region" description="Helical" evidence="5">
    <location>
        <begin position="250"/>
        <end position="269"/>
    </location>
</feature>
<comment type="subcellular location">
    <subcellularLocation>
        <location evidence="1">Membrane</location>
        <topology evidence="1">Multi-pass membrane protein</topology>
    </subcellularLocation>
</comment>
<dbReference type="InterPro" id="IPR011701">
    <property type="entry name" value="MFS"/>
</dbReference>
<dbReference type="EMBL" id="MCFD01000011">
    <property type="protein sequence ID" value="ORX67849.1"/>
    <property type="molecule type" value="Genomic_DNA"/>
</dbReference>
<feature type="transmembrane region" description="Helical" evidence="5">
    <location>
        <begin position="63"/>
        <end position="86"/>
    </location>
</feature>
<dbReference type="GO" id="GO:0022857">
    <property type="term" value="F:transmembrane transporter activity"/>
    <property type="evidence" value="ECO:0007669"/>
    <property type="project" value="InterPro"/>
</dbReference>
<dbReference type="SUPFAM" id="SSF103473">
    <property type="entry name" value="MFS general substrate transporter"/>
    <property type="match status" value="1"/>
</dbReference>
<dbReference type="Proteomes" id="UP000193922">
    <property type="component" value="Unassembled WGS sequence"/>
</dbReference>
<evidence type="ECO:0000256" key="4">
    <source>
        <dbReference type="ARBA" id="ARBA00023136"/>
    </source>
</evidence>
<evidence type="ECO:0000256" key="5">
    <source>
        <dbReference type="SAM" id="Phobius"/>
    </source>
</evidence>
<name>A0A1Y1W2T8_9FUNG</name>
<gene>
    <name evidence="6" type="ORF">DL89DRAFT_269035</name>
</gene>
<dbReference type="PANTHER" id="PTHR23294:SF59">
    <property type="entry name" value="UNC93-LIKE PROTEIN C922.05C"/>
    <property type="match status" value="1"/>
</dbReference>
<protein>
    <recommendedName>
        <fullName evidence="8">MFS general substrate transporter</fullName>
    </recommendedName>
</protein>
<dbReference type="InterPro" id="IPR051617">
    <property type="entry name" value="UNC-93-like_regulator"/>
</dbReference>
<feature type="transmembrane region" description="Helical" evidence="5">
    <location>
        <begin position="299"/>
        <end position="323"/>
    </location>
</feature>
<feature type="transmembrane region" description="Helical" evidence="5">
    <location>
        <begin position="364"/>
        <end position="383"/>
    </location>
</feature>
<proteinExistence type="predicted"/>
<keyword evidence="7" id="KW-1185">Reference proteome</keyword>
<keyword evidence="3 5" id="KW-1133">Transmembrane helix</keyword>
<feature type="transmembrane region" description="Helical" evidence="5">
    <location>
        <begin position="33"/>
        <end position="51"/>
    </location>
</feature>
<sequence length="416" mass="46350">MFEINLSLIVSFLLTGIFSFLGCNILYRIGVRLCMFASCIFISFYSFTYAYRYIAEINDPPIALSIVSAVFMGIGVGVFFSIQTTINIKYPREEVRGKYLAIFAAFFNLGGMLGRDSPDGKRSSFSNYTYLSLGIVQVFGAVISLALVSPTKVRRDDSTVVMSHSADPVVKELANMVKHLVSKWALLFATPYIVSHIGFAYTSNILNGAVFDARTRGFNNIFFWLAKTVGAVVLGLILDHTKWSRRRRAITAVVILALVSNGVWIGGIFNQMQMFPSGNIGHFHEKPLDYTDPAAGPTITLYAFFGLFIGIFDTCIMWFISLLSDDFDVTGRNVSVFRGLQALGTAVSWVMVNNMSISTLCYVNWGLLLLGLCPLAYFALVILRNNTVPSEYDVDMEFAELRTPSYTYKASSEYYL</sequence>
<feature type="transmembrane region" description="Helical" evidence="5">
    <location>
        <begin position="184"/>
        <end position="201"/>
    </location>
</feature>
<evidence type="ECO:0000256" key="3">
    <source>
        <dbReference type="ARBA" id="ARBA00022989"/>
    </source>
</evidence>
<feature type="transmembrane region" description="Helical" evidence="5">
    <location>
        <begin position="6"/>
        <end position="26"/>
    </location>
</feature>
<evidence type="ECO:0000313" key="7">
    <source>
        <dbReference type="Proteomes" id="UP000193922"/>
    </source>
</evidence>
<dbReference type="InterPro" id="IPR036259">
    <property type="entry name" value="MFS_trans_sf"/>
</dbReference>
<dbReference type="Pfam" id="PF07690">
    <property type="entry name" value="MFS_1"/>
    <property type="match status" value="1"/>
</dbReference>
<comment type="caution">
    <text evidence="6">The sequence shown here is derived from an EMBL/GenBank/DDBJ whole genome shotgun (WGS) entry which is preliminary data.</text>
</comment>
<evidence type="ECO:0000256" key="1">
    <source>
        <dbReference type="ARBA" id="ARBA00004141"/>
    </source>
</evidence>
<feature type="transmembrane region" description="Helical" evidence="5">
    <location>
        <begin position="98"/>
        <end position="115"/>
    </location>
</feature>
<dbReference type="PANTHER" id="PTHR23294">
    <property type="entry name" value="ET TRANSLATION PRODUCT-RELATED"/>
    <property type="match status" value="1"/>
</dbReference>